<dbReference type="InterPro" id="IPR042228">
    <property type="entry name" value="Dynein_linker_3"/>
</dbReference>
<dbReference type="FunFam" id="1.20.58.1120:FF:000011">
    <property type="entry name" value="Dynein, axonemal, heavy chain 6"/>
    <property type="match status" value="1"/>
</dbReference>
<dbReference type="Pfam" id="PF03028">
    <property type="entry name" value="Dynein_heavy"/>
    <property type="match status" value="1"/>
</dbReference>
<evidence type="ECO:0000256" key="7">
    <source>
        <dbReference type="ARBA" id="ARBA00023017"/>
    </source>
</evidence>
<gene>
    <name evidence="16" type="ORF">F2P81_010876</name>
</gene>
<dbReference type="FunFam" id="1.10.8.710:FF:000004">
    <property type="entry name" value="Dynein axonemal heavy chain 6"/>
    <property type="match status" value="1"/>
</dbReference>
<dbReference type="Gene3D" id="1.10.472.130">
    <property type="match status" value="1"/>
</dbReference>
<evidence type="ECO:0000256" key="12">
    <source>
        <dbReference type="ARBA" id="ARBA00023273"/>
    </source>
</evidence>
<feature type="coiled-coil region" evidence="13">
    <location>
        <begin position="581"/>
        <end position="657"/>
    </location>
</feature>
<feature type="coiled-coil region" evidence="13">
    <location>
        <begin position="474"/>
        <end position="522"/>
    </location>
</feature>
<dbReference type="Gene3D" id="1.10.8.1220">
    <property type="match status" value="1"/>
</dbReference>
<dbReference type="InterPro" id="IPR004273">
    <property type="entry name" value="Dynein_heavy_D6_P-loop"/>
</dbReference>
<feature type="coiled-coil region" evidence="13">
    <location>
        <begin position="3404"/>
        <end position="3452"/>
    </location>
</feature>
<dbReference type="GO" id="GO:0005930">
    <property type="term" value="C:axoneme"/>
    <property type="evidence" value="ECO:0007669"/>
    <property type="project" value="UniProtKB-SubCell"/>
</dbReference>
<feature type="domain" description="AAA+ ATPase" evidence="15">
    <location>
        <begin position="2289"/>
        <end position="2427"/>
    </location>
</feature>
<dbReference type="EMBL" id="VEVO01000009">
    <property type="protein sequence ID" value="KAF0038002.1"/>
    <property type="molecule type" value="Genomic_DNA"/>
</dbReference>
<dbReference type="FunFam" id="3.40.50.300:FF:000223">
    <property type="entry name" value="Dynein heavy chain 3, axonemal"/>
    <property type="match status" value="1"/>
</dbReference>
<evidence type="ECO:0000256" key="3">
    <source>
        <dbReference type="ARBA" id="ARBA00022490"/>
    </source>
</evidence>
<dbReference type="FunFam" id="1.20.140.100:FF:000004">
    <property type="entry name" value="Dynein axonemal heavy chain 6"/>
    <property type="match status" value="1"/>
</dbReference>
<keyword evidence="7" id="KW-0243">Dynein</keyword>
<dbReference type="FunFam" id="1.10.472.130:FF:000015">
    <property type="entry name" value="Dynein heavy chain 7"/>
    <property type="match status" value="1"/>
</dbReference>
<dbReference type="Pfam" id="PF12781">
    <property type="entry name" value="AAA_9"/>
    <property type="match status" value="1"/>
</dbReference>
<dbReference type="InterPro" id="IPR041589">
    <property type="entry name" value="DNAH3_AAA_lid_1"/>
</dbReference>
<keyword evidence="11" id="KW-0206">Cytoskeleton</keyword>
<evidence type="ECO:0000256" key="4">
    <source>
        <dbReference type="ARBA" id="ARBA00022701"/>
    </source>
</evidence>
<dbReference type="FunFam" id="1.10.8.1220:FF:000001">
    <property type="entry name" value="Dynein axonemal heavy chain 5"/>
    <property type="match status" value="1"/>
</dbReference>
<evidence type="ECO:0000259" key="15">
    <source>
        <dbReference type="SMART" id="SM00382"/>
    </source>
</evidence>
<keyword evidence="3" id="KW-0963">Cytoplasm</keyword>
<evidence type="ECO:0000256" key="1">
    <source>
        <dbReference type="ARBA" id="ARBA00004430"/>
    </source>
</evidence>
<dbReference type="Pfam" id="PF17857">
    <property type="entry name" value="AAA_lid_1"/>
    <property type="match status" value="1"/>
</dbReference>
<dbReference type="Pfam" id="PF18199">
    <property type="entry name" value="Dynein_C"/>
    <property type="match status" value="1"/>
</dbReference>
<feature type="compositionally biased region" description="Polar residues" evidence="14">
    <location>
        <begin position="812"/>
        <end position="826"/>
    </location>
</feature>
<dbReference type="InterPro" id="IPR035699">
    <property type="entry name" value="AAA_6"/>
</dbReference>
<keyword evidence="10" id="KW-0505">Motor protein</keyword>
<dbReference type="FunFam" id="1.20.920.30:FF:000005">
    <property type="entry name" value="Dynein, axonemal, heavy chain 2"/>
    <property type="match status" value="1"/>
</dbReference>
<keyword evidence="8 13" id="KW-0175">Coiled coil</keyword>
<feature type="coiled-coil region" evidence="13">
    <location>
        <begin position="1347"/>
        <end position="1400"/>
    </location>
</feature>
<dbReference type="InterPro" id="IPR027417">
    <property type="entry name" value="P-loop_NTPase"/>
</dbReference>
<feature type="region of interest" description="Disordered" evidence="14">
    <location>
        <begin position="779"/>
        <end position="827"/>
    </location>
</feature>
<dbReference type="Pfam" id="PF12777">
    <property type="entry name" value="MT"/>
    <property type="match status" value="1"/>
</dbReference>
<accession>A0A6A4T729</accession>
<comment type="similarity">
    <text evidence="2">Belongs to the dynein heavy chain family.</text>
</comment>
<dbReference type="InterPro" id="IPR026983">
    <property type="entry name" value="DHC"/>
</dbReference>
<dbReference type="InterPro" id="IPR003593">
    <property type="entry name" value="AAA+_ATPase"/>
</dbReference>
<evidence type="ECO:0000256" key="9">
    <source>
        <dbReference type="ARBA" id="ARBA00023069"/>
    </source>
</evidence>
<dbReference type="Pfam" id="PF12774">
    <property type="entry name" value="AAA_6"/>
    <property type="match status" value="1"/>
</dbReference>
<dbReference type="PANTHER" id="PTHR22878:SF67">
    <property type="entry name" value="DYNEIN AXONEMAL HEAVY CHAIN 6"/>
    <property type="match status" value="1"/>
</dbReference>
<dbReference type="Gene3D" id="1.20.58.1120">
    <property type="match status" value="1"/>
</dbReference>
<dbReference type="Pfam" id="PF08393">
    <property type="entry name" value="DHC_N2"/>
    <property type="match status" value="1"/>
</dbReference>
<evidence type="ECO:0000256" key="14">
    <source>
        <dbReference type="SAM" id="MobiDB-lite"/>
    </source>
</evidence>
<evidence type="ECO:0000313" key="17">
    <source>
        <dbReference type="Proteomes" id="UP000438429"/>
    </source>
</evidence>
<dbReference type="Pfam" id="PF12775">
    <property type="entry name" value="AAA_7"/>
    <property type="match status" value="1"/>
</dbReference>
<dbReference type="Gene3D" id="1.10.8.710">
    <property type="match status" value="1"/>
</dbReference>
<evidence type="ECO:0000256" key="6">
    <source>
        <dbReference type="ARBA" id="ARBA00022840"/>
    </source>
</evidence>
<dbReference type="FunFam" id="3.40.50.300:FF:000063">
    <property type="entry name" value="dynein heavy chain 6, axonemal"/>
    <property type="match status" value="1"/>
</dbReference>
<dbReference type="GO" id="GO:0008569">
    <property type="term" value="F:minus-end-directed microtubule motor activity"/>
    <property type="evidence" value="ECO:0007669"/>
    <property type="project" value="InterPro"/>
</dbReference>
<dbReference type="Gene3D" id="1.10.287.2620">
    <property type="match status" value="1"/>
</dbReference>
<proteinExistence type="inferred from homology"/>
<keyword evidence="12" id="KW-0966">Cell projection</keyword>
<comment type="subcellular location">
    <subcellularLocation>
        <location evidence="1">Cytoplasm</location>
        <location evidence="1">Cytoskeleton</location>
        <location evidence="1">Cilium axoneme</location>
    </subcellularLocation>
</comment>
<dbReference type="FunFam" id="1.20.920.20:FF:000006">
    <property type="entry name" value="Dynein, axonemal, heavy chain 6"/>
    <property type="match status" value="1"/>
</dbReference>
<dbReference type="FunFam" id="3.40.50.300:FF:000362">
    <property type="entry name" value="Dynein, axonemal, heavy chain 6"/>
    <property type="match status" value="1"/>
</dbReference>
<dbReference type="FunFam" id="3.20.180.20:FF:000004">
    <property type="entry name" value="Dynein axonemal heavy chain 6"/>
    <property type="match status" value="1"/>
</dbReference>
<dbReference type="Gene3D" id="1.20.920.20">
    <property type="match status" value="1"/>
</dbReference>
<feature type="domain" description="AAA+ ATPase" evidence="15">
    <location>
        <begin position="2634"/>
        <end position="2789"/>
    </location>
</feature>
<evidence type="ECO:0000256" key="5">
    <source>
        <dbReference type="ARBA" id="ARBA00022741"/>
    </source>
</evidence>
<dbReference type="InterPro" id="IPR041466">
    <property type="entry name" value="Dynein_AAA5_ext"/>
</dbReference>
<dbReference type="GO" id="GO:0051959">
    <property type="term" value="F:dynein light intermediate chain binding"/>
    <property type="evidence" value="ECO:0007669"/>
    <property type="project" value="InterPro"/>
</dbReference>
<feature type="compositionally biased region" description="Low complexity" evidence="14">
    <location>
        <begin position="786"/>
        <end position="800"/>
    </location>
</feature>
<dbReference type="GO" id="GO:0045505">
    <property type="term" value="F:dynein intermediate chain binding"/>
    <property type="evidence" value="ECO:0007669"/>
    <property type="project" value="InterPro"/>
</dbReference>
<dbReference type="FunFam" id="3.40.50.300:FF:001143">
    <property type="entry name" value="Dynein axonemal heavy chain 6"/>
    <property type="match status" value="1"/>
</dbReference>
<dbReference type="InterPro" id="IPR035706">
    <property type="entry name" value="AAA_9"/>
</dbReference>
<dbReference type="PROSITE" id="PS00675">
    <property type="entry name" value="SIGMA54_INTERACT_1"/>
    <property type="match status" value="1"/>
</dbReference>
<protein>
    <recommendedName>
        <fullName evidence="15">AAA+ ATPase domain-containing protein</fullName>
    </recommendedName>
</protein>
<dbReference type="SMART" id="SM00382">
    <property type="entry name" value="AAA"/>
    <property type="match status" value="3"/>
</dbReference>
<dbReference type="GO" id="GO:0007018">
    <property type="term" value="P:microtubule-based movement"/>
    <property type="evidence" value="ECO:0007669"/>
    <property type="project" value="InterPro"/>
</dbReference>
<evidence type="ECO:0000256" key="10">
    <source>
        <dbReference type="ARBA" id="ARBA00023175"/>
    </source>
</evidence>
<dbReference type="Gene3D" id="3.10.490.20">
    <property type="match status" value="1"/>
</dbReference>
<evidence type="ECO:0000313" key="16">
    <source>
        <dbReference type="EMBL" id="KAF0038002.1"/>
    </source>
</evidence>
<name>A0A6A4T729_SCOMX</name>
<feature type="coiled-coil region" evidence="13">
    <location>
        <begin position="3717"/>
        <end position="3779"/>
    </location>
</feature>
<dbReference type="GO" id="GO:0005524">
    <property type="term" value="F:ATP binding"/>
    <property type="evidence" value="ECO:0007669"/>
    <property type="project" value="UniProtKB-KW"/>
</dbReference>
<keyword evidence="6" id="KW-0067">ATP-binding</keyword>
<keyword evidence="9" id="KW-0969">Cilium</keyword>
<sequence length="4463" mass="509861">MFHLKRPDTGRNICSPPCTHGSILVKHVLCRHWSPFVRFKRTAEPRIAHSRLAWLRKLGFCMIKTTGSILLSASIKMGTTVTPHRLRLHAELRESVEKQLHALPVASATEGITLEGEAVIRNLQEQVQLSEQERVQAMELWQTAAQELDRLQHLYQRTVSDGQVHDAQRQQLKDQLVQFQQHSHKLQVANQKLESTNQHLLKTVTEQSTEMEELHSQLGQAKAELRTATARVDEMTKLLQNVQNQMHRQEEDVADAQGREDAADRRIQQLQTGLSQLEARLKATSQEAESFRREQTVWERKLGEFQARCTTVEEEKYEALAKVRESVQLAEEAALQKDQALLREKQRIEELENAKEAIKQLIQDAALRTRKEVENVRKQCNAQIHRMAEELSALQLECADKESQIERSLRERKAAEEELEKVYKEGRAEPEFRKIDALHQRCLNAERMKEDMRLTLQSTQNKVKKMDMDHSEELSRCQEEVRRLQGSLAQARDNCVGVSDERLHLQQENLQLRREMDDLRKATLLVQKKAKQQVSQMEHEYSLKEQGLDVRVRELEESSRGSTSDLTRLLTAQQKSTQRWKEEAKNMVQAFETKIAGLKVELNRQKQRSHELEMQLETDHNTIAEYERQLTEHQEKSSRLQRRLTQVEQRATTATQQLVLPVYCTTPPPLTAVRGSISVLFTDSELLRTCRGLFTYEDLSAQRWIDPRVMASPPPTTSLPSLPDRSGAPERLLKLPELHSSAMLPRPPAHVKDPLAVQKRRVARKQPSLNHLKAREGMHFPGWYTQSPSPQQTGQPHSSQKQSSDHLPPLPSTTKLSRKVASTPSLPKQPFSIKTSVHLDTPTTVQVYEYSKDDFLMISHDGVVSVHKDECGFVTLERWEEEYNYHCKIIRIPFFALFKKWKPFYVWRTKVRAKKFHLARESLRNRSFIVSQTDCSVDDPLFDTGDQKDQKLIRQIMQRFLSSRLVCFIRLVDYLVVNTLHTLVVNAVTKLLAELQEQVRQTPSYAVIRSWSQHSEAVNDPADQEMDTKPESEHPHVQPMFISELMLDTNALTFRPSEENFQETIAEVIGRFEKTVRSVNILTADPAFDSMTHPGEFEVVKNGKVIIIFNVDTILENTYEDGPSLEFIMETDVHLQSIIQKIKESLKVAFNAANVYSCVFEHFRLFYKENESLDLDALRQTDQGLSFFEKALELYNGEHQEALAIQQKRHLGLLLVDKTKLKEKLVSSPLRCLEVINEMLTKLAKRKLDAIIAEALEAQYKIESRPSTTTELFSSLIFLDEIQERIPVQEVEQETVCQMYNLINMYSVPTPPEDLVVFATLQSAMNSLQSIVDEAVAKKATSMEKFCASLQKDITKLNREVMNVKQKSLDPKILDLNADSSQVRLQLEELQISVDEMQAQAATYTSYQKRFKVDVTKFDTLGELTADLKLKQLMRDSLEEWDSLQEGWRQSTLEQLDLDQLSSQVTKYSKYVNQLEKGLPRNNIVPSLKDKVEVMRQRLPVITDLRNPCMKPEHWTTLESVMQTPMNVTELTVAALEEINVFSYGMEITEVSGQASGEASVENIVTKVEETWKTTEFTVLSHGDSKDVFILGGVDEIQVLLDDSLINVGTVASSRYVLPIKPRVDALLRQLNLFNQTLDEWLICQRNWLYLESIFLAPDINRQLPEEAKMFLKVDKSWKEIMARANKMPNALRASTHPDLLGTFQQNNVLLDDIQKCLEAYLESKRVIFPRFYFLSNDELLKILAQTRNPQAVQPHLRKCFDAIIRLEFALLPKEPAGTTGTVLDAGQAEEKTIYSKDILYMISPEGEKVALTKGLKAQGNVEDWLCNVEEAMFASLKRLSKAAITDYQLKSREEWVVAGHPSQVVLTISQMMWCRDMDDCLDGDHDHFAALQEFELTNVDRLNSLAALVRGQLPTLHRSIITALITIDVHARDIVTDLVRQKVDSRTNFEWQRQLRYYWDMDIDNCVAKMALSTYIYGYEYLGACPRLVITPLTDRCYLCLMGALQLDLGGAPAGPAGTGKTETTKDLAKALAIQCVVFNCSDGLDYKMMGRFFSGLAQSGAWCCFDEFNRIDIEVLSVIAQQLITIRNAKAAKMSRFRFEGREIKLVMTCAAFITMNPGYAGRTELPDNLKALFRPIAMMVPNYALIAEVILYSEGFESSKTLARKMTQLYKLCSEQLSQQDHYDFGMRAVKSVLVMAGSLKRENPNLSEDVVLIRALRDSNLPKFLTDDAVLFGGILSDLFPGVCIPEHDYGVLQSTILESLVKRNLQPLLSMTKKVIQFYETMLVRHGVMLVGPTGGGKTTVYTILIDTLETLHRTGHMDSNPFYQPVKTYVLNPKSVTMGELYGEVNTLTMEWRDGLMALSVRDAVNDTTDEHKWVICDGPVDALWIENMNTVLDDNKMLCLANSERIKLTPSIHMVFEVQDLAVASPATVSRCGMVYIDPEDLKWMPYVQTWISGLGNKLPDPVRTSLLELFEQYVESGLQFVLKHCTQVIRQVEISKVTTMCYLLEALLLGAGGPDLNMDSKDLGGVLCQTFIFCYLWSVGGNLTSSHCDAFDSFVREQFADNNIAKLPKNGTMWSVYMNFNQKRLETWEAIIPSFHYDIEQPFFEMLVPTTDTVRYGYLMEKLLSVQRSVLFTGDTGVGKSVVARGLLNSIQEKAGYLPVYISFSAQTSSACTQEIIESKLEKKRKNVLGPPGNKRLVVFVDDLNMPKLDSYGSQPPIELLRQFQDFSGFFDRDKFIWRKIENMTIAAACAPPGGGRNPVTPRFIRHFSMLCLPTPSENSLKQIFTAILNGFLSEFSQEVKDCAGQIVDAAVDIYNRLSVDLLPTPAKSHYVFNLRDLSKCVQGMLQCESSQVRDKNQIFRLFCHECQRVFHDRLINNQDKTYFNTIVSEMASRYFSIDLEPSYFVDQPIIFGDFIKVGAEKEDRLYEDLTDMSKIRTVLQDYLDDYNVTFSKETKLVFFQDAIEHVSRIARIIRQERGNALLVGVGGTGKQSLTRLSAHMCGYRCFEIELSRGYNYDSFHEDLRRLCKMAGVDGNDMVFLFTDTQIVVEEFLEDVNNLLNSGEVPNLFEKDEMEQVLAATRPKAKEAGLSEENRDEWPREALLSVSKAFFLNVDFGSEELKERFSAICVEIHVSVTDMAERFYSEVRRRYYTTPTSYLELINLYLGMLNEKREELVLARDRVKNGLTKLLETNELVDTMKVDLSALEPVLKQKSIDVDALMEKLAVDQESADEVRKVVKEDEALALVKAEDTQAIAADAQKDLDEALPALEGANQALNSLDKADISEIKVFTKPPDLVMTVMEAICILLNCKPDWPSAKQVLGDSYFLKRLMDYDKENIKPQILQKLQKYINNADFIPEKVEKVSRACKSMCMWVRAMNLYSRVLKEVGPKREKLALAQAELDITMATLREKQEKLQAVENQIKILQEQFDSSINEKEDLVNTMALTNARLTRAGKLTSALADEQVRWEESVALFEQEIINVVGNVFIAAACVAYYGAFTSHYRQLLIAQWIKQCQELDIPISSSFNLINILGDPFVIRQWNAEDLPRDTVSTENGILVTEGRRWPLMIDPQDQANRWIRTKEAKNGLKVIKLTDPSFLRTLENAIRMGMPVLLEELKETLDPVLEPILLKQTFVSGGRTLMRLGDSDIDYDKNFKFYMTTKMANPHYLPEVCIKVTIINFTVTKSGLEDQLLSDVVRLESPHLEEQRNELIVRINADRNQLKDIEDRILKLLFTSEGNILDNEELVQTLQESKVTSQAIQHRLEEAEATELMINSARERYRPVATRGSVLYFVIASLSEIDHMYQFSLKYFKQLFNSTIETSEKSSVLEERLQILLDQILLNSYINVSRGLFEQHKLIYSFMLCVEVMRERGEISEEEWQNFLRGSASLKKDYAERPDVPWLSDFYWQTCCELEDTLSCFKGISKEITRTHIHIKLGTCNASINPETWKGYVSSLPPPGDYKEEKKESGIRGYWNERLGAFQKLVLIKCFMEEKVVFAATEFVIVSLGKQFVENPPVDLANLYNDMSPSTPLLFILSTGSDPMGAFQRFAKERGCLDRVESISLGQGQGPIAEKMILKALETGNWVFLQNCHLAVSWLLAMEELIKTFTEPDTSIHEDFRLFLSSMPAKVFPVTVLQNSVKVTNEPPKGLRANMRRAFTEITRNFFEDHALGRQWRKIVFGMCFFHAIIQERKKFGPLGWNIRYEFNDSDRECALLNLNLYCKDGTIPWDALIYITGEITYGGRVTDAWDQRCLRTILKSFFSPNTLGRGYTYSSSGIYYAPEKDELKQYRKYIESLPILDDPEVFGMHENANLAFQVSLVTLQKAIAGLVVMSEEMDWVLQNHARQYKLPIDELSFSFSTVPAYRDQAVVCEALQTLPSNATLDMDDELPDPENGVLVHGMFMDASRWDDDNMVIEDALPRVMNAMLPVLHFEPQQNYEPEPDLYHAPLSLN</sequence>
<dbReference type="SUPFAM" id="SSF52540">
    <property type="entry name" value="P-loop containing nucleoside triphosphate hydrolases"/>
    <property type="match status" value="4"/>
</dbReference>
<dbReference type="Gene3D" id="1.20.920.30">
    <property type="match status" value="1"/>
</dbReference>
<feature type="coiled-coil region" evidence="13">
    <location>
        <begin position="334"/>
        <end position="425"/>
    </location>
</feature>
<feature type="domain" description="AAA+ ATPase" evidence="15">
    <location>
        <begin position="2008"/>
        <end position="2147"/>
    </location>
</feature>
<dbReference type="InterPro" id="IPR024743">
    <property type="entry name" value="Dynein_HC_stalk"/>
</dbReference>
<dbReference type="Gene3D" id="6.10.140.1060">
    <property type="match status" value="1"/>
</dbReference>
<feature type="coiled-coil region" evidence="13">
    <location>
        <begin position="204"/>
        <end position="294"/>
    </location>
</feature>
<comment type="caution">
    <text evidence="16">The sequence shown here is derived from an EMBL/GenBank/DDBJ whole genome shotgun (WGS) entry which is preliminary data.</text>
</comment>
<dbReference type="InterPro" id="IPR025662">
    <property type="entry name" value="Sigma_54_int_dom_ATP-bd_1"/>
</dbReference>
<evidence type="ECO:0000256" key="13">
    <source>
        <dbReference type="SAM" id="Coils"/>
    </source>
</evidence>
<dbReference type="InterPro" id="IPR041228">
    <property type="entry name" value="Dynein_C"/>
</dbReference>
<dbReference type="GO" id="GO:0005874">
    <property type="term" value="C:microtubule"/>
    <property type="evidence" value="ECO:0007669"/>
    <property type="project" value="UniProtKB-KW"/>
</dbReference>
<dbReference type="InterPro" id="IPR043160">
    <property type="entry name" value="Dynein_C_barrel"/>
</dbReference>
<dbReference type="Proteomes" id="UP000438429">
    <property type="component" value="Unassembled WGS sequence"/>
</dbReference>
<dbReference type="Pfam" id="PF12780">
    <property type="entry name" value="AAA_8"/>
    <property type="match status" value="2"/>
</dbReference>
<dbReference type="InterPro" id="IPR041658">
    <property type="entry name" value="AAA_lid_11"/>
</dbReference>
<organism evidence="16 17">
    <name type="scientific">Scophthalmus maximus</name>
    <name type="common">Turbot</name>
    <name type="synonym">Psetta maxima</name>
    <dbReference type="NCBI Taxonomy" id="52904"/>
    <lineage>
        <taxon>Eukaryota</taxon>
        <taxon>Metazoa</taxon>
        <taxon>Chordata</taxon>
        <taxon>Craniata</taxon>
        <taxon>Vertebrata</taxon>
        <taxon>Euteleostomi</taxon>
        <taxon>Actinopterygii</taxon>
        <taxon>Neopterygii</taxon>
        <taxon>Teleostei</taxon>
        <taxon>Neoteleostei</taxon>
        <taxon>Acanthomorphata</taxon>
        <taxon>Carangaria</taxon>
        <taxon>Pleuronectiformes</taxon>
        <taxon>Pleuronectoidei</taxon>
        <taxon>Scophthalmidae</taxon>
        <taxon>Scophthalmus</taxon>
    </lineage>
</organism>
<dbReference type="Pfam" id="PF18198">
    <property type="entry name" value="AAA_lid_11"/>
    <property type="match status" value="1"/>
</dbReference>
<dbReference type="Gene3D" id="3.40.50.300">
    <property type="entry name" value="P-loop containing nucleotide triphosphate hydrolases"/>
    <property type="match status" value="5"/>
</dbReference>
<dbReference type="GO" id="GO:0030286">
    <property type="term" value="C:dynein complex"/>
    <property type="evidence" value="ECO:0007669"/>
    <property type="project" value="UniProtKB-KW"/>
</dbReference>
<dbReference type="FunFam" id="1.10.8.720:FF:000007">
    <property type="entry name" value="Dynein axonemal heavy chain 6"/>
    <property type="match status" value="1"/>
</dbReference>
<dbReference type="Pfam" id="PF17852">
    <property type="entry name" value="Dynein_AAA_lid"/>
    <property type="match status" value="1"/>
</dbReference>
<evidence type="ECO:0000256" key="8">
    <source>
        <dbReference type="ARBA" id="ARBA00023054"/>
    </source>
</evidence>
<dbReference type="InterPro" id="IPR024317">
    <property type="entry name" value="Dynein_heavy_chain_D4_dom"/>
</dbReference>
<keyword evidence="5" id="KW-0547">Nucleotide-binding</keyword>
<dbReference type="InterPro" id="IPR042222">
    <property type="entry name" value="Dynein_2_N"/>
</dbReference>
<dbReference type="PANTHER" id="PTHR22878">
    <property type="entry name" value="DYNEIN HEAVY CHAIN 6, AXONEMAL-LIKE-RELATED"/>
    <property type="match status" value="1"/>
</dbReference>
<dbReference type="InterPro" id="IPR043157">
    <property type="entry name" value="Dynein_AAA1S"/>
</dbReference>
<keyword evidence="4" id="KW-0493">Microtubule</keyword>
<dbReference type="InterPro" id="IPR042219">
    <property type="entry name" value="AAA_lid_11_sf"/>
</dbReference>
<dbReference type="InterPro" id="IPR013602">
    <property type="entry name" value="Dynein_heavy_linker"/>
</dbReference>
<evidence type="ECO:0000256" key="11">
    <source>
        <dbReference type="ARBA" id="ARBA00023212"/>
    </source>
</evidence>
<dbReference type="Gene3D" id="1.10.8.720">
    <property type="entry name" value="Region D6 of dynein motor"/>
    <property type="match status" value="1"/>
</dbReference>
<dbReference type="Gene3D" id="1.20.140.100">
    <property type="entry name" value="Dynein heavy chain, N-terminal domain 2"/>
    <property type="match status" value="1"/>
</dbReference>
<evidence type="ECO:0000256" key="2">
    <source>
        <dbReference type="ARBA" id="ARBA00008887"/>
    </source>
</evidence>
<reference evidence="16 17" key="1">
    <citation type="submission" date="2019-06" db="EMBL/GenBank/DDBJ databases">
        <title>Draft genomes of female and male turbot (Scophthalmus maximus).</title>
        <authorList>
            <person name="Xu H."/>
            <person name="Xu X.-W."/>
            <person name="Shao C."/>
            <person name="Chen S."/>
        </authorList>
    </citation>
    <scope>NUCLEOTIDE SEQUENCE [LARGE SCALE GENOMIC DNA]</scope>
    <source>
        <strain evidence="16">Ysfricsl-2016a</strain>
        <tissue evidence="16">Blood</tissue>
    </source>
</reference>
<dbReference type="Gene3D" id="3.20.180.20">
    <property type="entry name" value="Dynein heavy chain, N-terminal domain 2"/>
    <property type="match status" value="1"/>
</dbReference>